<feature type="signal peptide" evidence="1">
    <location>
        <begin position="1"/>
        <end position="17"/>
    </location>
</feature>
<dbReference type="RefSeq" id="WP_290021668.1">
    <property type="nucleotide sequence ID" value="NZ_JAOPLV010000003.1"/>
</dbReference>
<proteinExistence type="predicted"/>
<dbReference type="EMBL" id="JAOPLV010000003">
    <property type="protein sequence ID" value="MDM5139756.1"/>
    <property type="molecule type" value="Genomic_DNA"/>
</dbReference>
<keyword evidence="1" id="KW-0732">Signal</keyword>
<evidence type="ECO:0000313" key="2">
    <source>
        <dbReference type="EMBL" id="MDM5139756.1"/>
    </source>
</evidence>
<evidence type="ECO:0000313" key="3">
    <source>
        <dbReference type="Proteomes" id="UP001168216"/>
    </source>
</evidence>
<evidence type="ECO:0000256" key="1">
    <source>
        <dbReference type="SAM" id="SignalP"/>
    </source>
</evidence>
<reference evidence="2" key="1">
    <citation type="submission" date="2023-08" db="EMBL/GenBank/DDBJ databases">
        <title>WGS of Aeromonas isolates.</title>
        <authorList>
            <person name="Lee H."/>
        </authorList>
    </citation>
    <scope>NUCLEOTIDE SEQUENCE</scope>
    <source>
        <strain evidence="2">SL22</strain>
    </source>
</reference>
<sequence>MTRTSLLLLALPLCTLAADGELWLVELEHNDGIRLQFQGAELELGSARLSGVSHTGELRPGMRLAILSRDGVAERIGMADAIAGFLPTSQWRRAEASLLAVTGSVLRLEGLGVLAFDDDTRWLNGGPADLQPGRQLVLSRDETGRVTEILIPNPEDE</sequence>
<accession>A0AAW7HV35</accession>
<protein>
    <submittedName>
        <fullName evidence="2">Uncharacterized protein</fullName>
    </submittedName>
</protein>
<dbReference type="AlphaFoldDB" id="A0AAW7HV35"/>
<feature type="chain" id="PRO_5043880057" evidence="1">
    <location>
        <begin position="18"/>
        <end position="157"/>
    </location>
</feature>
<comment type="caution">
    <text evidence="2">The sequence shown here is derived from an EMBL/GenBank/DDBJ whole genome shotgun (WGS) entry which is preliminary data.</text>
</comment>
<dbReference type="Proteomes" id="UP001168216">
    <property type="component" value="Unassembled WGS sequence"/>
</dbReference>
<gene>
    <name evidence="2" type="ORF">OB959_08090</name>
</gene>
<name>A0AAW7HV35_9GAMM</name>
<organism evidence="2 3">
    <name type="scientific">Aeromonas bestiarum</name>
    <dbReference type="NCBI Taxonomy" id="105751"/>
    <lineage>
        <taxon>Bacteria</taxon>
        <taxon>Pseudomonadati</taxon>
        <taxon>Pseudomonadota</taxon>
        <taxon>Gammaproteobacteria</taxon>
        <taxon>Aeromonadales</taxon>
        <taxon>Aeromonadaceae</taxon>
        <taxon>Aeromonas</taxon>
    </lineage>
</organism>